<dbReference type="Proteomes" id="UP000504606">
    <property type="component" value="Unplaced"/>
</dbReference>
<dbReference type="RefSeq" id="XP_026274097.1">
    <property type="nucleotide sequence ID" value="XM_026418312.2"/>
</dbReference>
<gene>
    <name evidence="12" type="primary">LOC113203554</name>
</gene>
<evidence type="ECO:0000256" key="4">
    <source>
        <dbReference type="ARBA" id="ARBA00022963"/>
    </source>
</evidence>
<evidence type="ECO:0000256" key="7">
    <source>
        <dbReference type="PIRNR" id="PIRNR000862"/>
    </source>
</evidence>
<dbReference type="Pfam" id="PF00561">
    <property type="entry name" value="Abhydrolase_1"/>
    <property type="match status" value="1"/>
</dbReference>
<feature type="active site" description="Charge relay system" evidence="8">
    <location>
        <position position="342"/>
    </location>
</feature>
<evidence type="ECO:0000256" key="9">
    <source>
        <dbReference type="SAM" id="SignalP"/>
    </source>
</evidence>
<dbReference type="PANTHER" id="PTHR11005">
    <property type="entry name" value="LYSOSOMAL ACID LIPASE-RELATED"/>
    <property type="match status" value="1"/>
</dbReference>
<dbReference type="GeneID" id="113203554"/>
<evidence type="ECO:0000313" key="12">
    <source>
        <dbReference type="RefSeq" id="XP_026274097.1"/>
    </source>
</evidence>
<evidence type="ECO:0000256" key="8">
    <source>
        <dbReference type="PIRSR" id="PIRSR000862-1"/>
    </source>
</evidence>
<dbReference type="GO" id="GO:0016042">
    <property type="term" value="P:lipid catabolic process"/>
    <property type="evidence" value="ECO:0007669"/>
    <property type="project" value="UniProtKB-KW"/>
</dbReference>
<keyword evidence="3 7" id="KW-0378">Hydrolase</keyword>
<reference evidence="12" key="1">
    <citation type="submission" date="2025-08" db="UniProtKB">
        <authorList>
            <consortium name="RefSeq"/>
        </authorList>
    </citation>
    <scope>IDENTIFICATION</scope>
    <source>
        <tissue evidence="12">Whole organism</tissue>
    </source>
</reference>
<dbReference type="InterPro" id="IPR029058">
    <property type="entry name" value="AB_hydrolase_fold"/>
</dbReference>
<evidence type="ECO:0000259" key="10">
    <source>
        <dbReference type="Pfam" id="PF00561"/>
    </source>
</evidence>
<evidence type="ECO:0000256" key="6">
    <source>
        <dbReference type="ARBA" id="ARBA00023180"/>
    </source>
</evidence>
<feature type="active site" description="Nucleophile" evidence="8">
    <location>
        <position position="167"/>
    </location>
</feature>
<dbReference type="InterPro" id="IPR000073">
    <property type="entry name" value="AB_hydrolase_1"/>
</dbReference>
<dbReference type="SUPFAM" id="SSF53474">
    <property type="entry name" value="alpha/beta-Hydrolases"/>
    <property type="match status" value="1"/>
</dbReference>
<evidence type="ECO:0000256" key="1">
    <source>
        <dbReference type="ARBA" id="ARBA00010701"/>
    </source>
</evidence>
<evidence type="ECO:0000256" key="2">
    <source>
        <dbReference type="ARBA" id="ARBA00022729"/>
    </source>
</evidence>
<feature type="domain" description="AB hydrolase-1" evidence="10">
    <location>
        <begin position="73"/>
        <end position="194"/>
    </location>
</feature>
<name>A0A6J1RZ71_FRAOC</name>
<accession>A0A6J1RZ71</accession>
<feature type="signal peptide" evidence="9">
    <location>
        <begin position="1"/>
        <end position="15"/>
    </location>
</feature>
<comment type="similarity">
    <text evidence="1 7">Belongs to the AB hydrolase superfamily. Lipase family.</text>
</comment>
<sequence length="411" mass="45425">MVWLEWMLPALGALAALDTKTALQELAPGVLHGHPRGTYALLTAQGFPVEQHTVRSADGYLLGLFRIPRPGRPAVLLYHGLLNSSADLVLLGRGRGLPQLLFAAGFDVWLGNARGTAASQRHERLSPDQAAFWDFTWHEIGVLDLPAVIDYVLSATGRSALHYVGHSQGATTFFVLGSERPEYMDKIESFTGLAPVAFPRDIRSVPLGLLALMPNFLRFLLSLLNIHKIGDNPVIPWLGDNFCSDGKLTQPLCAGTMFSIAGWDFEQLNMTMMPEISANSPASVSVKQMVHYGQLVHRRELAFRQFDLGKSGNLKKYNATRPPDYDLSRVRAPTHIFYGANDLLCVQSNIDELVHRLPNIAAGGVHKVPFDKFTHLDFLFGINAKELVYDDVIAIVKNTRGNSVYDDILQD</sequence>
<evidence type="ECO:0000313" key="11">
    <source>
        <dbReference type="Proteomes" id="UP000504606"/>
    </source>
</evidence>
<evidence type="ECO:0000256" key="3">
    <source>
        <dbReference type="ARBA" id="ARBA00022801"/>
    </source>
</evidence>
<dbReference type="OrthoDB" id="7958685at2759"/>
<proteinExistence type="inferred from homology"/>
<feature type="active site" description="Charge relay system" evidence="8">
    <location>
        <position position="375"/>
    </location>
</feature>
<keyword evidence="11" id="KW-1185">Reference proteome</keyword>
<dbReference type="FunFam" id="3.40.50.1820:FF:000057">
    <property type="entry name" value="Lipase"/>
    <property type="match status" value="1"/>
</dbReference>
<organism evidence="11 12">
    <name type="scientific">Frankliniella occidentalis</name>
    <name type="common">Western flower thrips</name>
    <name type="synonym">Euthrips occidentalis</name>
    <dbReference type="NCBI Taxonomy" id="133901"/>
    <lineage>
        <taxon>Eukaryota</taxon>
        <taxon>Metazoa</taxon>
        <taxon>Ecdysozoa</taxon>
        <taxon>Arthropoda</taxon>
        <taxon>Hexapoda</taxon>
        <taxon>Insecta</taxon>
        <taxon>Pterygota</taxon>
        <taxon>Neoptera</taxon>
        <taxon>Paraneoptera</taxon>
        <taxon>Thysanoptera</taxon>
        <taxon>Terebrantia</taxon>
        <taxon>Thripoidea</taxon>
        <taxon>Thripidae</taxon>
        <taxon>Frankliniella</taxon>
    </lineage>
</organism>
<dbReference type="GO" id="GO:0016788">
    <property type="term" value="F:hydrolase activity, acting on ester bonds"/>
    <property type="evidence" value="ECO:0007669"/>
    <property type="project" value="InterPro"/>
</dbReference>
<dbReference type="KEGG" id="foc:113203554"/>
<dbReference type="AlphaFoldDB" id="A0A6J1RZ71"/>
<dbReference type="PIRSF" id="PIRSF000862">
    <property type="entry name" value="Steryl_ester_lip"/>
    <property type="match status" value="1"/>
</dbReference>
<dbReference type="InterPro" id="IPR025483">
    <property type="entry name" value="Lipase_euk"/>
</dbReference>
<keyword evidence="6" id="KW-0325">Glycoprotein</keyword>
<protein>
    <recommendedName>
        <fullName evidence="7">Lipase</fullName>
    </recommendedName>
</protein>
<keyword evidence="4 7" id="KW-0442">Lipid degradation</keyword>
<keyword evidence="5" id="KW-0443">Lipid metabolism</keyword>
<keyword evidence="2 9" id="KW-0732">Signal</keyword>
<evidence type="ECO:0000256" key="5">
    <source>
        <dbReference type="ARBA" id="ARBA00023098"/>
    </source>
</evidence>
<dbReference type="Gene3D" id="3.40.50.1820">
    <property type="entry name" value="alpha/beta hydrolase"/>
    <property type="match status" value="1"/>
</dbReference>
<feature type="chain" id="PRO_5026856922" description="Lipase" evidence="9">
    <location>
        <begin position="16"/>
        <end position="411"/>
    </location>
</feature>